<dbReference type="PANTHER" id="PTHR34461">
    <property type="entry name" value="EXPRESSED PROTEIN"/>
    <property type="match status" value="1"/>
</dbReference>
<proteinExistence type="predicted"/>
<evidence type="ECO:0000313" key="1">
    <source>
        <dbReference type="EMBL" id="MCL7026621.1"/>
    </source>
</evidence>
<organism evidence="1 2">
    <name type="scientific">Papaver nudicaule</name>
    <name type="common">Iceland poppy</name>
    <dbReference type="NCBI Taxonomy" id="74823"/>
    <lineage>
        <taxon>Eukaryota</taxon>
        <taxon>Viridiplantae</taxon>
        <taxon>Streptophyta</taxon>
        <taxon>Embryophyta</taxon>
        <taxon>Tracheophyta</taxon>
        <taxon>Spermatophyta</taxon>
        <taxon>Magnoliopsida</taxon>
        <taxon>Ranunculales</taxon>
        <taxon>Papaveraceae</taxon>
        <taxon>Papaveroideae</taxon>
        <taxon>Papaver</taxon>
    </lineage>
</organism>
<dbReference type="EMBL" id="JAJJMA010059197">
    <property type="protein sequence ID" value="MCL7026621.1"/>
    <property type="molecule type" value="Genomic_DNA"/>
</dbReference>
<gene>
    <name evidence="1" type="ORF">MKW94_005206</name>
</gene>
<reference evidence="1" key="1">
    <citation type="submission" date="2022-03" db="EMBL/GenBank/DDBJ databases">
        <title>A functionally conserved STORR gene fusion in Papaver species that diverged 16.8 million years ago.</title>
        <authorList>
            <person name="Catania T."/>
        </authorList>
    </citation>
    <scope>NUCLEOTIDE SEQUENCE</scope>
    <source>
        <strain evidence="1">S-191538</strain>
    </source>
</reference>
<evidence type="ECO:0000313" key="2">
    <source>
        <dbReference type="Proteomes" id="UP001177140"/>
    </source>
</evidence>
<dbReference type="Proteomes" id="UP001177140">
    <property type="component" value="Unassembled WGS sequence"/>
</dbReference>
<keyword evidence="2" id="KW-1185">Reference proteome</keyword>
<name>A0AA41S041_PAPNU</name>
<protein>
    <submittedName>
        <fullName evidence="1">Uncharacterized protein</fullName>
    </submittedName>
</protein>
<comment type="caution">
    <text evidence="1">The sequence shown here is derived from an EMBL/GenBank/DDBJ whole genome shotgun (WGS) entry which is preliminary data.</text>
</comment>
<accession>A0AA41S041</accession>
<sequence>MEFNDLSHVHFIQAIRGGLVSQIINVNSLGRPALKFKTLKSIYESIDSNKLGISGSPYRSDRFETEMTTGDYEAADISLGEIKRRCKAKRKKITELESHEKDTCFSSSDISIDLSYTGEQRKDEADLDLPISSLKLKPSKKLKLTQRCFQKCGFTSLGCQEAFTEKIPHSPQDSSQNVENMHTHSDVLNQCSESLADGSICMSDSDTGSSGFLSHEVPRWLNEELEEQTSSAKASSTSLCIVHEPINIKLEPSKTDSVIYPYMSCSDMDFGKDKYHIPSTFNGNESRSGISTFVTEEVPSCVINEVPSECLETGKSTFLIEESSSCAVNEEPNGHLEFVTALILYVDDAGIVREIADVELPQLSCQGYPSSPVLESDDEGLSVGDAEIIKGMTDVELRQLSNQDSPSSDDAEIVRRIGESDSTEDQPLITEDNVVDAEISFTSSQNSTQCSRLGTNSDCVGQHSPTVQSVEMCSSPAIDEPVPDLVQVPDCSTVTSPDATNRIAVMEVLENHHGREFDYPPKRLFSARKAISPSSREKLLQAVDADELCDKIKPSRIRIIGPKVKINPDGVLKKQKIMKNGSAQLVPKGILKTANVSFMVPRPGTECASIQTCADKAVSFTQRQMHDIEGLAMKLMKQLKSMKEIVEQSLLTETLQTDSCSSTQLKYTVDKMRMATENATEAEETTRKWLSMMSKDCNRFCKILKTTEMKAAAAASPPPSSYEVHTKRRKVTFADETGGILCQIKIFEDDHESLLVPESEMAWRNSKLVEATCRLNLN</sequence>
<dbReference type="AlphaFoldDB" id="A0AA41S041"/>
<dbReference type="PANTHER" id="PTHR34461:SF2">
    <property type="entry name" value="EXPRESSED PROTEIN"/>
    <property type="match status" value="1"/>
</dbReference>